<protein>
    <submittedName>
        <fullName evidence="2">Uncharacterized protein</fullName>
    </submittedName>
</protein>
<sequence>MRRHTTYDDEDLRDATRRKGEKVPDDKLHEPTIYSFRTQEQDIAATGFQRFLNVLNKGVDINKFSKIVNNVNELPPMQEGHSKTTYRSEIKGAPAQSSQDCLGPHSRALPQDHSHSHIRGERRPGLPHGQLQSLLESIGLDLGVEELGRLSDRTKERLPNLLEQGPTLKEPSHPRCLQYVKTVVPKGGNRRVRRLIKSRVKRKQPGVGERCKKYRKEVLRKRRIYRDLQEKRDGLIARAAAKVGRSGGCKVSQGPL</sequence>
<dbReference type="EMBL" id="JAGTTL010000027">
    <property type="protein sequence ID" value="KAK6300407.1"/>
    <property type="molecule type" value="Genomic_DNA"/>
</dbReference>
<comment type="caution">
    <text evidence="2">The sequence shown here is derived from an EMBL/GenBank/DDBJ whole genome shotgun (WGS) entry which is preliminary data.</text>
</comment>
<evidence type="ECO:0000313" key="2">
    <source>
        <dbReference type="EMBL" id="KAK6300407.1"/>
    </source>
</evidence>
<gene>
    <name evidence="2" type="ORF">J4Q44_G00285050</name>
</gene>
<name>A0AAN8KWY7_9TELE</name>
<evidence type="ECO:0000256" key="1">
    <source>
        <dbReference type="SAM" id="MobiDB-lite"/>
    </source>
</evidence>
<keyword evidence="3" id="KW-1185">Reference proteome</keyword>
<organism evidence="2 3">
    <name type="scientific">Coregonus suidteri</name>
    <dbReference type="NCBI Taxonomy" id="861788"/>
    <lineage>
        <taxon>Eukaryota</taxon>
        <taxon>Metazoa</taxon>
        <taxon>Chordata</taxon>
        <taxon>Craniata</taxon>
        <taxon>Vertebrata</taxon>
        <taxon>Euteleostomi</taxon>
        <taxon>Actinopterygii</taxon>
        <taxon>Neopterygii</taxon>
        <taxon>Teleostei</taxon>
        <taxon>Protacanthopterygii</taxon>
        <taxon>Salmoniformes</taxon>
        <taxon>Salmonidae</taxon>
        <taxon>Coregoninae</taxon>
        <taxon>Coregonus</taxon>
    </lineage>
</organism>
<feature type="compositionally biased region" description="Basic and acidic residues" evidence="1">
    <location>
        <begin position="13"/>
        <end position="26"/>
    </location>
</feature>
<accession>A0AAN8KWY7</accession>
<proteinExistence type="predicted"/>
<feature type="compositionally biased region" description="Basic and acidic residues" evidence="1">
    <location>
        <begin position="110"/>
        <end position="124"/>
    </location>
</feature>
<feature type="region of interest" description="Disordered" evidence="1">
    <location>
        <begin position="1"/>
        <end position="26"/>
    </location>
</feature>
<reference evidence="2 3" key="1">
    <citation type="submission" date="2021-04" db="EMBL/GenBank/DDBJ databases">
        <authorList>
            <person name="De Guttry C."/>
            <person name="Zahm M."/>
            <person name="Klopp C."/>
            <person name="Cabau C."/>
            <person name="Louis A."/>
            <person name="Berthelot C."/>
            <person name="Parey E."/>
            <person name="Roest Crollius H."/>
            <person name="Montfort J."/>
            <person name="Robinson-Rechavi M."/>
            <person name="Bucao C."/>
            <person name="Bouchez O."/>
            <person name="Gislard M."/>
            <person name="Lluch J."/>
            <person name="Milhes M."/>
            <person name="Lampietro C."/>
            <person name="Lopez Roques C."/>
            <person name="Donnadieu C."/>
            <person name="Braasch I."/>
            <person name="Desvignes T."/>
            <person name="Postlethwait J."/>
            <person name="Bobe J."/>
            <person name="Wedekind C."/>
            <person name="Guiguen Y."/>
        </authorList>
    </citation>
    <scope>NUCLEOTIDE SEQUENCE [LARGE SCALE GENOMIC DNA]</scope>
    <source>
        <strain evidence="2">Cs_M1</strain>
        <tissue evidence="2">Blood</tissue>
    </source>
</reference>
<evidence type="ECO:0000313" key="3">
    <source>
        <dbReference type="Proteomes" id="UP001356427"/>
    </source>
</evidence>
<feature type="region of interest" description="Disordered" evidence="1">
    <location>
        <begin position="95"/>
        <end position="129"/>
    </location>
</feature>
<dbReference type="AlphaFoldDB" id="A0AAN8KWY7"/>
<dbReference type="Proteomes" id="UP001356427">
    <property type="component" value="Unassembled WGS sequence"/>
</dbReference>